<accession>A0A5C6C0H6</accession>
<reference evidence="2 3" key="1">
    <citation type="journal article" date="2020" name="Antonie Van Leeuwenhoek">
        <title>Rhodopirellula heiligendammensis sp. nov., Rhodopirellula pilleata sp. nov., and Rhodopirellula solitaria sp. nov. isolated from natural or artificial marine surfaces in Northern Germany and California, USA, and emended description of the genus Rhodopirellula.</title>
        <authorList>
            <person name="Kallscheuer N."/>
            <person name="Wiegand S."/>
            <person name="Jogler M."/>
            <person name="Boedeker C."/>
            <person name="Peeters S.H."/>
            <person name="Rast P."/>
            <person name="Heuer A."/>
            <person name="Jetten M.S.M."/>
            <person name="Rohde M."/>
            <person name="Jogler C."/>
        </authorList>
    </citation>
    <scope>NUCLEOTIDE SEQUENCE [LARGE SCALE GENOMIC DNA]</scope>
    <source>
        <strain evidence="2 3">Poly21</strain>
    </source>
</reference>
<dbReference type="PANTHER" id="PTHR30441">
    <property type="entry name" value="DUF748 DOMAIN-CONTAINING PROTEIN"/>
    <property type="match status" value="1"/>
</dbReference>
<keyword evidence="3" id="KW-1185">Reference proteome</keyword>
<dbReference type="RefSeq" id="WP_302119256.1">
    <property type="nucleotide sequence ID" value="NZ_SJPU01000002.1"/>
</dbReference>
<dbReference type="Proteomes" id="UP000319908">
    <property type="component" value="Unassembled WGS sequence"/>
</dbReference>
<sequence length="998" mass="106932">MMRSAIIVLCLYCSPLLAIRCVAQVAPAATAAPVAASAPATPATKPRFWSTQWTFDGIDVAKLAARLSRIGIRLGLPLEGKVSVRFEVGVPWTSLTDAAAYRFDGTLTSPSLRVDNLQFDNLAARVTYRDGQVALNRLRANLITAQVGTPGVIEGSATAALVPRGDLTASLNIEDIALRPIMDLVMKVGASSTNTLVQGGKVSGNVQFAVPLDSISQIETYRLSGDVAGDALALRGLPPASLNINDISIRTRILNLGRLDLTAGESAAESIRLEGNATLPLDGSGPFHFNVQGDDIPTQSVAALLQSASGDTSPSDGFTWVQGKLDFQSTGSGRFSKSLQESQWDIHAAVASPGLRVAGVDLGVLEHDIQLTPSSLRIRPRRSVATLPNTVKIRELSCDYRIQPNAVQIDSLDAQMFGGRLQGSATIPSDGADMLLADVHFSQLRPTIRIPVAMTTAPDFNASISGEVKWQVPMASLAQPAAHLGTAELNVADMRLGDEELGQFHLALSAQAGEIDLRGEGEILDGTMRVNMVAEATAEDRWSDVLRRLRKYEIQLSDLSIRSVMFFAGTDRSDISGKISGAINGTTTPSLGSDGAQTQLELRVTDLRYRDMLVSRQTSASSVFDGRILTIDSLVGDYAGGTARANGRVELDRQNGAFQLRTDMTARVDRIDLRRGLFFVPMVSEQVDGKGSGTIRLSGTNYAIRVRGNVVGRQLVLANVALGTAHSGILVDADAMTQRWKLRLPTIVASVGGGSLEGELSVSSSHRGTRGVDLSSRWKTRRVDFFRLSDQLGQATSLATGEITGEMTLGGKSVRGIDDLAGRFRFRLGETRGGAVPGLVGVGQWLGPVSLATEKFDVGEAHGVIGNGVLTMDEFWLGSDAALIRADGQIFLRSQRMDIEALIATGDYRDLAFDLQRLAQRYLLRTLLPSSVILDVSELLRDRTLVVRILGRIDHPIVRLQTAETFREEAARFLIRESGRLIFTGAGVGVVGGISDGF</sequence>
<name>A0A5C6C0H6_9BACT</name>
<comment type="caution">
    <text evidence="2">The sequence shown here is derived from an EMBL/GenBank/DDBJ whole genome shotgun (WGS) entry which is preliminary data.</text>
</comment>
<dbReference type="GO" id="GO:0005886">
    <property type="term" value="C:plasma membrane"/>
    <property type="evidence" value="ECO:0007669"/>
    <property type="project" value="TreeGrafter"/>
</dbReference>
<evidence type="ECO:0000313" key="3">
    <source>
        <dbReference type="Proteomes" id="UP000319908"/>
    </source>
</evidence>
<dbReference type="EMBL" id="SJPU01000002">
    <property type="protein sequence ID" value="TWU16379.1"/>
    <property type="molecule type" value="Genomic_DNA"/>
</dbReference>
<dbReference type="InterPro" id="IPR052894">
    <property type="entry name" value="AsmA-related"/>
</dbReference>
<gene>
    <name evidence="2" type="ORF">Poly21_35840</name>
</gene>
<proteinExistence type="predicted"/>
<dbReference type="PANTHER" id="PTHR30441:SF8">
    <property type="entry name" value="DUF748 DOMAIN-CONTAINING PROTEIN"/>
    <property type="match status" value="1"/>
</dbReference>
<evidence type="ECO:0000313" key="2">
    <source>
        <dbReference type="EMBL" id="TWU16379.1"/>
    </source>
</evidence>
<evidence type="ECO:0000256" key="1">
    <source>
        <dbReference type="SAM" id="SignalP"/>
    </source>
</evidence>
<keyword evidence="1" id="KW-0732">Signal</keyword>
<feature type="chain" id="PRO_5023060896" evidence="1">
    <location>
        <begin position="32"/>
        <end position="998"/>
    </location>
</feature>
<dbReference type="GO" id="GO:0090313">
    <property type="term" value="P:regulation of protein targeting to membrane"/>
    <property type="evidence" value="ECO:0007669"/>
    <property type="project" value="TreeGrafter"/>
</dbReference>
<dbReference type="AlphaFoldDB" id="A0A5C6C0H6"/>
<protein>
    <submittedName>
        <fullName evidence="2">Assembly protein</fullName>
    </submittedName>
</protein>
<organism evidence="2 3">
    <name type="scientific">Allorhodopirellula heiligendammensis</name>
    <dbReference type="NCBI Taxonomy" id="2714739"/>
    <lineage>
        <taxon>Bacteria</taxon>
        <taxon>Pseudomonadati</taxon>
        <taxon>Planctomycetota</taxon>
        <taxon>Planctomycetia</taxon>
        <taxon>Pirellulales</taxon>
        <taxon>Pirellulaceae</taxon>
        <taxon>Allorhodopirellula</taxon>
    </lineage>
</organism>
<feature type="signal peptide" evidence="1">
    <location>
        <begin position="1"/>
        <end position="31"/>
    </location>
</feature>